<dbReference type="Proteomes" id="UP000641932">
    <property type="component" value="Unassembled WGS sequence"/>
</dbReference>
<dbReference type="InterPro" id="IPR037401">
    <property type="entry name" value="SnoaL-like"/>
</dbReference>
<accession>A0A917ZKL4</accession>
<feature type="domain" description="SnoaL-like" evidence="1">
    <location>
        <begin position="12"/>
        <end position="116"/>
    </location>
</feature>
<evidence type="ECO:0000313" key="3">
    <source>
        <dbReference type="Proteomes" id="UP000641932"/>
    </source>
</evidence>
<protein>
    <recommendedName>
        <fullName evidence="1">SnoaL-like domain-containing protein</fullName>
    </recommendedName>
</protein>
<name>A0A917ZKL4_9ACTN</name>
<dbReference type="InterPro" id="IPR032710">
    <property type="entry name" value="NTF2-like_dom_sf"/>
</dbReference>
<keyword evidence="3" id="KW-1185">Reference proteome</keyword>
<reference evidence="2" key="1">
    <citation type="journal article" date="2014" name="Int. J. Syst. Evol. Microbiol.">
        <title>Complete genome sequence of Corynebacterium casei LMG S-19264T (=DSM 44701T), isolated from a smear-ripened cheese.</title>
        <authorList>
            <consortium name="US DOE Joint Genome Institute (JGI-PGF)"/>
            <person name="Walter F."/>
            <person name="Albersmeier A."/>
            <person name="Kalinowski J."/>
            <person name="Ruckert C."/>
        </authorList>
    </citation>
    <scope>NUCLEOTIDE SEQUENCE</scope>
    <source>
        <strain evidence="2">CGMCC 4.7201</strain>
    </source>
</reference>
<sequence length="133" mass="14917">MVMAEHPDCALVRRGYELFNKGDMETLATMMTRDCAHHVPGSNPLSGHHKGIDNVMALYRRMGEMTQGNMRGELEGLFADGRGHVMSVHRNVAERDGRGYNQRGGIFFTIVGGKISDLDECVEDIDLEDEFWS</sequence>
<dbReference type="AlphaFoldDB" id="A0A917ZKL4"/>
<gene>
    <name evidence="2" type="ORF">GCM10012280_18050</name>
</gene>
<dbReference type="SUPFAM" id="SSF54427">
    <property type="entry name" value="NTF2-like"/>
    <property type="match status" value="1"/>
</dbReference>
<evidence type="ECO:0000259" key="1">
    <source>
        <dbReference type="Pfam" id="PF12680"/>
    </source>
</evidence>
<organism evidence="2 3">
    <name type="scientific">Wenjunlia tyrosinilytica</name>
    <dbReference type="NCBI Taxonomy" id="1544741"/>
    <lineage>
        <taxon>Bacteria</taxon>
        <taxon>Bacillati</taxon>
        <taxon>Actinomycetota</taxon>
        <taxon>Actinomycetes</taxon>
        <taxon>Kitasatosporales</taxon>
        <taxon>Streptomycetaceae</taxon>
        <taxon>Wenjunlia</taxon>
    </lineage>
</organism>
<dbReference type="Pfam" id="PF12680">
    <property type="entry name" value="SnoaL_2"/>
    <property type="match status" value="1"/>
</dbReference>
<evidence type="ECO:0000313" key="2">
    <source>
        <dbReference type="EMBL" id="GGO85083.1"/>
    </source>
</evidence>
<reference evidence="2" key="2">
    <citation type="submission" date="2020-09" db="EMBL/GenBank/DDBJ databases">
        <authorList>
            <person name="Sun Q."/>
            <person name="Zhou Y."/>
        </authorList>
    </citation>
    <scope>NUCLEOTIDE SEQUENCE</scope>
    <source>
        <strain evidence="2">CGMCC 4.7201</strain>
    </source>
</reference>
<proteinExistence type="predicted"/>
<comment type="caution">
    <text evidence="2">The sequence shown here is derived from an EMBL/GenBank/DDBJ whole genome shotgun (WGS) entry which is preliminary data.</text>
</comment>
<dbReference type="EMBL" id="BMMS01000006">
    <property type="protein sequence ID" value="GGO85083.1"/>
    <property type="molecule type" value="Genomic_DNA"/>
</dbReference>
<dbReference type="Gene3D" id="3.10.450.50">
    <property type="match status" value="1"/>
</dbReference>